<dbReference type="PIRSF" id="PIRSF028177">
    <property type="entry name" value="Polyketide_synth_Omtfrase_TcmP"/>
    <property type="match status" value="1"/>
</dbReference>
<evidence type="ECO:0000313" key="3">
    <source>
        <dbReference type="EMBL" id="MCG6504799.1"/>
    </source>
</evidence>
<protein>
    <submittedName>
        <fullName evidence="3">Class I SAM-dependent methyltransferase</fullName>
        <ecNumber evidence="3">2.1.1.-</ecNumber>
    </submittedName>
</protein>
<proteinExistence type="predicted"/>
<dbReference type="SUPFAM" id="SSF53335">
    <property type="entry name" value="S-adenosyl-L-methionine-dependent methyltransferases"/>
    <property type="match status" value="1"/>
</dbReference>
<dbReference type="GO" id="GO:0008168">
    <property type="term" value="F:methyltransferase activity"/>
    <property type="evidence" value="ECO:0007669"/>
    <property type="project" value="UniProtKB-KW"/>
</dbReference>
<dbReference type="PANTHER" id="PTHR43619">
    <property type="entry name" value="S-ADENOSYL-L-METHIONINE-DEPENDENT METHYLTRANSFERASE YKTD-RELATED"/>
    <property type="match status" value="1"/>
</dbReference>
<gene>
    <name evidence="3" type="ORF">MB824_09855</name>
</gene>
<dbReference type="Pfam" id="PF04072">
    <property type="entry name" value="LCM"/>
    <property type="match status" value="1"/>
</dbReference>
<dbReference type="EMBL" id="JAKOOW010000035">
    <property type="protein sequence ID" value="MCG6504799.1"/>
    <property type="molecule type" value="Genomic_DNA"/>
</dbReference>
<dbReference type="InterPro" id="IPR029063">
    <property type="entry name" value="SAM-dependent_MTases_sf"/>
</dbReference>
<keyword evidence="1 3" id="KW-0489">Methyltransferase</keyword>
<dbReference type="GO" id="GO:0032259">
    <property type="term" value="P:methylation"/>
    <property type="evidence" value="ECO:0007669"/>
    <property type="project" value="UniProtKB-KW"/>
</dbReference>
<evidence type="ECO:0000256" key="2">
    <source>
        <dbReference type="ARBA" id="ARBA00022679"/>
    </source>
</evidence>
<evidence type="ECO:0000313" key="4">
    <source>
        <dbReference type="Proteomes" id="UP001298424"/>
    </source>
</evidence>
<name>A0ABS9NPR6_9NEIS</name>
<dbReference type="InterPro" id="IPR007213">
    <property type="entry name" value="Ppm1/Ppm2/Tcmp"/>
</dbReference>
<comment type="caution">
    <text evidence="3">The sequence shown here is derived from an EMBL/GenBank/DDBJ whole genome shotgun (WGS) entry which is preliminary data.</text>
</comment>
<dbReference type="Proteomes" id="UP001298424">
    <property type="component" value="Unassembled WGS sequence"/>
</dbReference>
<organism evidence="3 4">
    <name type="scientific">Kingella pumchi</name>
    <dbReference type="NCBI Taxonomy" id="2779506"/>
    <lineage>
        <taxon>Bacteria</taxon>
        <taxon>Pseudomonadati</taxon>
        <taxon>Pseudomonadota</taxon>
        <taxon>Betaproteobacteria</taxon>
        <taxon>Neisseriales</taxon>
        <taxon>Neisseriaceae</taxon>
        <taxon>Kingella</taxon>
    </lineage>
</organism>
<dbReference type="EC" id="2.1.1.-" evidence="3"/>
<dbReference type="Gene3D" id="3.40.50.150">
    <property type="entry name" value="Vaccinia Virus protein VP39"/>
    <property type="match status" value="1"/>
</dbReference>
<dbReference type="PANTHER" id="PTHR43619:SF2">
    <property type="entry name" value="S-ADENOSYL-L-METHIONINE-DEPENDENT METHYLTRANSFERASES SUPERFAMILY PROTEIN"/>
    <property type="match status" value="1"/>
</dbReference>
<sequence>MIEKISPKDITVLSSTMLIPLWAKAVEYERPDAILHDKEAARMLDMIDYDFTPFAKAKASQVGCCGRARLLDEMAQRFIDEHPDAVVVQLGAGLDARYERMGRPNVTAWYDLDLPEVIDVRRMLLPESSNHYLGVSMFDESWTDTVAAHGKPVLLVIEGVLMYFEEAQVQAFFQMVQRKLPGTQIVLDALFKKMVGRAQQHDALRQMGETPPEFRWGVGSADDVLKLAPGSRLVEEIGLSSICAPRYPFILRLLLKTRWGRENLDMRIMRIQL</sequence>
<reference evidence="3 4" key="1">
    <citation type="submission" date="2022-02" db="EMBL/GenBank/DDBJ databases">
        <title>Genome sequence data of Kingella unionensis sp. nov. strain CICC 24913 (CCUG 75125).</title>
        <authorList>
            <person name="Xiao M."/>
        </authorList>
    </citation>
    <scope>NUCLEOTIDE SEQUENCE [LARGE SCALE GENOMIC DNA]</scope>
    <source>
        <strain evidence="3 4">CICC 24913</strain>
    </source>
</reference>
<dbReference type="RefSeq" id="WP_238748344.1">
    <property type="nucleotide sequence ID" value="NZ_JAKOOW010000035.1"/>
</dbReference>
<evidence type="ECO:0000256" key="1">
    <source>
        <dbReference type="ARBA" id="ARBA00022603"/>
    </source>
</evidence>
<keyword evidence="4" id="KW-1185">Reference proteome</keyword>
<dbReference type="InterPro" id="IPR016874">
    <property type="entry name" value="TcmP-like"/>
</dbReference>
<accession>A0ABS9NPR6</accession>
<keyword evidence="2 3" id="KW-0808">Transferase</keyword>